<accession>A0A369XJK1</accession>
<protein>
    <submittedName>
        <fullName evidence="2">Glycosyltransferase</fullName>
    </submittedName>
</protein>
<evidence type="ECO:0000313" key="3">
    <source>
        <dbReference type="Proteomes" id="UP000253831"/>
    </source>
</evidence>
<gene>
    <name evidence="2" type="ORF">DVS81_15825</name>
</gene>
<dbReference type="Proteomes" id="UP000253831">
    <property type="component" value="Unassembled WGS sequence"/>
</dbReference>
<keyword evidence="1" id="KW-0472">Membrane</keyword>
<organism evidence="2 3">
    <name type="scientific">Candidatus Accumulibacter meliphilus</name>
    <dbReference type="NCBI Taxonomy" id="2211374"/>
    <lineage>
        <taxon>Bacteria</taxon>
        <taxon>Pseudomonadati</taxon>
        <taxon>Pseudomonadota</taxon>
        <taxon>Betaproteobacteria</taxon>
        <taxon>Candidatus Accumulibacter</taxon>
    </lineage>
</organism>
<evidence type="ECO:0000256" key="1">
    <source>
        <dbReference type="SAM" id="Phobius"/>
    </source>
</evidence>
<dbReference type="GO" id="GO:0016740">
    <property type="term" value="F:transferase activity"/>
    <property type="evidence" value="ECO:0007669"/>
    <property type="project" value="UniProtKB-KW"/>
</dbReference>
<feature type="non-terminal residue" evidence="2">
    <location>
        <position position="155"/>
    </location>
</feature>
<feature type="transmembrane region" description="Helical" evidence="1">
    <location>
        <begin position="74"/>
        <end position="95"/>
    </location>
</feature>
<sequence length="155" mass="17096">MAVAVVGLLLFTLGLWGQEFVGFETRFAVFAKEMLRAGVSIFPKTYGEPYPDYPATSTLLIWLGSLPLGEVTKFTAILPTAIASALNLALTYRLLSYVSRQWAFVAVCFELLTATFLVEARAISLDQMLATITLACFILAYRRDAGIASSERWLL</sequence>
<reference evidence="2 3" key="1">
    <citation type="submission" date="2018-05" db="EMBL/GenBank/DDBJ databases">
        <title>Integrated omic analyses show evidence that a Ca. Accumulibacter phosphatis strain performs denitrification under micro-aerobic conditions.</title>
        <authorList>
            <person name="Camejo P.Y."/>
            <person name="Katherine M.D."/>
            <person name="Daniel N.R."/>
        </authorList>
    </citation>
    <scope>NUCLEOTIDE SEQUENCE [LARGE SCALE GENOMIC DNA]</scope>
    <source>
        <strain evidence="2">UW-LDO-IC</strain>
    </source>
</reference>
<name>A0A369XJK1_9PROT</name>
<evidence type="ECO:0000313" key="2">
    <source>
        <dbReference type="EMBL" id="RDE49615.1"/>
    </source>
</evidence>
<feature type="transmembrane region" description="Helical" evidence="1">
    <location>
        <begin position="102"/>
        <end position="118"/>
    </location>
</feature>
<dbReference type="AlphaFoldDB" id="A0A369XJK1"/>
<comment type="caution">
    <text evidence="2">The sequence shown here is derived from an EMBL/GenBank/DDBJ whole genome shotgun (WGS) entry which is preliminary data.</text>
</comment>
<keyword evidence="2" id="KW-0808">Transferase</keyword>
<dbReference type="EMBL" id="QPGA01000037">
    <property type="protein sequence ID" value="RDE49615.1"/>
    <property type="molecule type" value="Genomic_DNA"/>
</dbReference>
<proteinExistence type="predicted"/>
<keyword evidence="1" id="KW-0812">Transmembrane</keyword>
<keyword evidence="1" id="KW-1133">Transmembrane helix</keyword>